<evidence type="ECO:0000313" key="2">
    <source>
        <dbReference type="EnsemblMetazoa" id="HelroP174437"/>
    </source>
</evidence>
<accession>T1F846</accession>
<dbReference type="CTD" id="20204995"/>
<dbReference type="OrthoDB" id="427456at2759"/>
<dbReference type="EMBL" id="KB096743">
    <property type="protein sequence ID" value="ESO01489.1"/>
    <property type="molecule type" value="Genomic_DNA"/>
</dbReference>
<organism evidence="2 3">
    <name type="scientific">Helobdella robusta</name>
    <name type="common">Californian leech</name>
    <dbReference type="NCBI Taxonomy" id="6412"/>
    <lineage>
        <taxon>Eukaryota</taxon>
        <taxon>Metazoa</taxon>
        <taxon>Spiralia</taxon>
        <taxon>Lophotrochozoa</taxon>
        <taxon>Annelida</taxon>
        <taxon>Clitellata</taxon>
        <taxon>Hirudinea</taxon>
        <taxon>Rhynchobdellida</taxon>
        <taxon>Glossiphoniidae</taxon>
        <taxon>Helobdella</taxon>
    </lineage>
</organism>
<evidence type="ECO:0000313" key="1">
    <source>
        <dbReference type="EMBL" id="ESO01489.1"/>
    </source>
</evidence>
<sequence>MDIKQKRWKRHIKRFWMSVNNINLAAFYWTVFCRKLKHEPHHQQQHQQQRHQLPRNSIHRYSNKCEWLTNETFLKDLEDDSVDADILDEELRLIHEQQPKTTKNIDNTIKRFKKHKFNVDLSRGNINNKDI</sequence>
<dbReference type="KEGG" id="hro:HELRODRAFT_174437"/>
<dbReference type="RefSeq" id="XP_009020143.1">
    <property type="nucleotide sequence ID" value="XM_009021895.1"/>
</dbReference>
<reference evidence="1 3" key="2">
    <citation type="journal article" date="2013" name="Nature">
        <title>Insights into bilaterian evolution from three spiralian genomes.</title>
        <authorList>
            <person name="Simakov O."/>
            <person name="Marletaz F."/>
            <person name="Cho S.J."/>
            <person name="Edsinger-Gonzales E."/>
            <person name="Havlak P."/>
            <person name="Hellsten U."/>
            <person name="Kuo D.H."/>
            <person name="Larsson T."/>
            <person name="Lv J."/>
            <person name="Arendt D."/>
            <person name="Savage R."/>
            <person name="Osoegawa K."/>
            <person name="de Jong P."/>
            <person name="Grimwood J."/>
            <person name="Chapman J.A."/>
            <person name="Shapiro H."/>
            <person name="Aerts A."/>
            <person name="Otillar R.P."/>
            <person name="Terry A.Y."/>
            <person name="Boore J.L."/>
            <person name="Grigoriev I.V."/>
            <person name="Lindberg D.R."/>
            <person name="Seaver E.C."/>
            <person name="Weisblat D.A."/>
            <person name="Putnam N.H."/>
            <person name="Rokhsar D.S."/>
        </authorList>
    </citation>
    <scope>NUCLEOTIDE SEQUENCE</scope>
</reference>
<dbReference type="Proteomes" id="UP000015101">
    <property type="component" value="Unassembled WGS sequence"/>
</dbReference>
<evidence type="ECO:0000313" key="3">
    <source>
        <dbReference type="Proteomes" id="UP000015101"/>
    </source>
</evidence>
<protein>
    <submittedName>
        <fullName evidence="1 2">Uncharacterized protein</fullName>
    </submittedName>
</protein>
<reference evidence="3" key="1">
    <citation type="submission" date="2012-12" db="EMBL/GenBank/DDBJ databases">
        <authorList>
            <person name="Hellsten U."/>
            <person name="Grimwood J."/>
            <person name="Chapman J.A."/>
            <person name="Shapiro H."/>
            <person name="Aerts A."/>
            <person name="Otillar R.P."/>
            <person name="Terry A.Y."/>
            <person name="Boore J.L."/>
            <person name="Simakov O."/>
            <person name="Marletaz F."/>
            <person name="Cho S.-J."/>
            <person name="Edsinger-Gonzales E."/>
            <person name="Havlak P."/>
            <person name="Kuo D.-H."/>
            <person name="Larsson T."/>
            <person name="Lv J."/>
            <person name="Arendt D."/>
            <person name="Savage R."/>
            <person name="Osoegawa K."/>
            <person name="de Jong P."/>
            <person name="Lindberg D.R."/>
            <person name="Seaver E.C."/>
            <person name="Weisblat D.A."/>
            <person name="Putnam N.H."/>
            <person name="Grigoriev I.V."/>
            <person name="Rokhsar D.S."/>
        </authorList>
    </citation>
    <scope>NUCLEOTIDE SEQUENCE</scope>
</reference>
<dbReference type="InParanoid" id="T1F846"/>
<name>T1F846_HELRO</name>
<keyword evidence="3" id="KW-1185">Reference proteome</keyword>
<dbReference type="GeneID" id="20204995"/>
<dbReference type="EnsemblMetazoa" id="HelroT174437">
    <property type="protein sequence ID" value="HelroP174437"/>
    <property type="gene ID" value="HelroG174437"/>
</dbReference>
<gene>
    <name evidence="2" type="primary">20204995</name>
    <name evidence="1" type="ORF">HELRODRAFT_174437</name>
</gene>
<dbReference type="AlphaFoldDB" id="T1F846"/>
<dbReference type="EMBL" id="AMQM01004916">
    <property type="status" value="NOT_ANNOTATED_CDS"/>
    <property type="molecule type" value="Genomic_DNA"/>
</dbReference>
<reference evidence="2" key="3">
    <citation type="submission" date="2015-06" db="UniProtKB">
        <authorList>
            <consortium name="EnsemblMetazoa"/>
        </authorList>
    </citation>
    <scope>IDENTIFICATION</scope>
</reference>
<dbReference type="HOGENOM" id="CLU_1929842_0_0_1"/>
<proteinExistence type="predicted"/>